<dbReference type="EMBL" id="AP014879">
    <property type="protein sequence ID" value="BAV33188.1"/>
    <property type="molecule type" value="Genomic_DNA"/>
</dbReference>
<evidence type="ECO:0000313" key="4">
    <source>
        <dbReference type="Proteomes" id="UP000243180"/>
    </source>
</evidence>
<dbReference type="InterPro" id="IPR051726">
    <property type="entry name" value="Chitin_Synth_Reg"/>
</dbReference>
<feature type="compositionally biased region" description="Polar residues" evidence="2">
    <location>
        <begin position="142"/>
        <end position="158"/>
    </location>
</feature>
<dbReference type="SUPFAM" id="SSF81901">
    <property type="entry name" value="HCP-like"/>
    <property type="match status" value="1"/>
</dbReference>
<feature type="region of interest" description="Disordered" evidence="2">
    <location>
        <begin position="127"/>
        <end position="168"/>
    </location>
</feature>
<dbReference type="Gene3D" id="1.25.40.10">
    <property type="entry name" value="Tetratricopeptide repeat domain"/>
    <property type="match status" value="1"/>
</dbReference>
<dbReference type="SMART" id="SM00671">
    <property type="entry name" value="SEL1"/>
    <property type="match status" value="1"/>
</dbReference>
<dbReference type="PANTHER" id="PTHR46430">
    <property type="entry name" value="PROTEIN SKT5-RELATED"/>
    <property type="match status" value="1"/>
</dbReference>
<keyword evidence="1" id="KW-0677">Repeat</keyword>
<evidence type="ECO:0000256" key="1">
    <source>
        <dbReference type="ARBA" id="ARBA00022737"/>
    </source>
</evidence>
<evidence type="ECO:0000313" key="3">
    <source>
        <dbReference type="EMBL" id="BAV33188.1"/>
    </source>
</evidence>
<evidence type="ECO:0000256" key="2">
    <source>
        <dbReference type="SAM" id="MobiDB-lite"/>
    </source>
</evidence>
<dbReference type="InterPro" id="IPR011990">
    <property type="entry name" value="TPR-like_helical_dom_sf"/>
</dbReference>
<dbReference type="KEGG" id="slim:SCL_0868"/>
<dbReference type="PANTHER" id="PTHR46430:SF1">
    <property type="entry name" value="CHITIN SYNTHASE REGULATOR SKT5-RELATED"/>
    <property type="match status" value="1"/>
</dbReference>
<name>A0A1B4XEH0_9GAMM</name>
<protein>
    <recommendedName>
        <fullName evidence="5">Sel1 repeat family protein</fullName>
    </recommendedName>
</protein>
<accession>A0A1B4XEH0</accession>
<sequence length="203" mass="22137">MAYPGTTIVYIQGIDGNKGSFSGGGSMSARSTCLILFVLVLLPAVPANSAGLDDADERLFKVQLAMAEKGESRAQYYLGEMHEQGLGTRQDVDEAFKWYAKAAEQGDAMAKRKLAHRQEIISEIKQEQEAEKLGSPVPATPPVNTGNTAKSAVPSTPATVARADQDRLEQDRIKKAAEREKRRAMVRAMVLERMRNPVGGLFE</sequence>
<dbReference type="InterPro" id="IPR006597">
    <property type="entry name" value="Sel1-like"/>
</dbReference>
<proteinExistence type="predicted"/>
<organism evidence="3 4">
    <name type="scientific">Sulfuricaulis limicola</name>
    <dbReference type="NCBI Taxonomy" id="1620215"/>
    <lineage>
        <taxon>Bacteria</taxon>
        <taxon>Pseudomonadati</taxon>
        <taxon>Pseudomonadota</taxon>
        <taxon>Gammaproteobacteria</taxon>
        <taxon>Acidiferrobacterales</taxon>
        <taxon>Acidiferrobacteraceae</taxon>
        <taxon>Sulfuricaulis</taxon>
    </lineage>
</organism>
<keyword evidence="4" id="KW-1185">Reference proteome</keyword>
<dbReference type="Proteomes" id="UP000243180">
    <property type="component" value="Chromosome"/>
</dbReference>
<gene>
    <name evidence="3" type="ORF">SCL_0868</name>
</gene>
<dbReference type="AlphaFoldDB" id="A0A1B4XEH0"/>
<dbReference type="InParanoid" id="A0A1B4XEH0"/>
<evidence type="ECO:0008006" key="5">
    <source>
        <dbReference type="Google" id="ProtNLM"/>
    </source>
</evidence>
<reference evidence="3 4" key="1">
    <citation type="submission" date="2015-05" db="EMBL/GenBank/DDBJ databases">
        <title>Complete genome sequence of a sulfur-oxidizing gammaproteobacterium strain HA5.</title>
        <authorList>
            <person name="Miura A."/>
            <person name="Kojima H."/>
            <person name="Fukui M."/>
        </authorList>
    </citation>
    <scope>NUCLEOTIDE SEQUENCE [LARGE SCALE GENOMIC DNA]</scope>
    <source>
        <strain evidence="3 4">HA5</strain>
    </source>
</reference>
<dbReference type="Pfam" id="PF08238">
    <property type="entry name" value="Sel1"/>
    <property type="match status" value="1"/>
</dbReference>